<evidence type="ECO:0000313" key="11">
    <source>
        <dbReference type="EMBL" id="KAF2862288.1"/>
    </source>
</evidence>
<dbReference type="Pfam" id="PF17800">
    <property type="entry name" value="NPL"/>
    <property type="match status" value="1"/>
</dbReference>
<feature type="region of interest" description="Disordered" evidence="9">
    <location>
        <begin position="210"/>
        <end position="241"/>
    </location>
</feature>
<dbReference type="OrthoDB" id="77911at2759"/>
<name>A0A6A7C6G8_9PEZI</name>
<keyword evidence="6 7" id="KW-0413">Isomerase</keyword>
<evidence type="ECO:0000313" key="12">
    <source>
        <dbReference type="Proteomes" id="UP000799421"/>
    </source>
</evidence>
<dbReference type="PROSITE" id="PS50059">
    <property type="entry name" value="FKBP_PPIASE"/>
    <property type="match status" value="1"/>
</dbReference>
<comment type="catalytic activity">
    <reaction evidence="1 7 8">
        <text>[protein]-peptidylproline (omega=180) = [protein]-peptidylproline (omega=0)</text>
        <dbReference type="Rhea" id="RHEA:16237"/>
        <dbReference type="Rhea" id="RHEA-COMP:10747"/>
        <dbReference type="Rhea" id="RHEA-COMP:10748"/>
        <dbReference type="ChEBI" id="CHEBI:83833"/>
        <dbReference type="ChEBI" id="CHEBI:83834"/>
        <dbReference type="EC" id="5.2.1.8"/>
    </reaction>
</comment>
<evidence type="ECO:0000259" key="10">
    <source>
        <dbReference type="PROSITE" id="PS50059"/>
    </source>
</evidence>
<reference evidence="11" key="1">
    <citation type="journal article" date="2020" name="Stud. Mycol.">
        <title>101 Dothideomycetes genomes: a test case for predicting lifestyles and emergence of pathogens.</title>
        <authorList>
            <person name="Haridas S."/>
            <person name="Albert R."/>
            <person name="Binder M."/>
            <person name="Bloem J."/>
            <person name="Labutti K."/>
            <person name="Salamov A."/>
            <person name="Andreopoulos B."/>
            <person name="Baker S."/>
            <person name="Barry K."/>
            <person name="Bills G."/>
            <person name="Bluhm B."/>
            <person name="Cannon C."/>
            <person name="Castanera R."/>
            <person name="Culley D."/>
            <person name="Daum C."/>
            <person name="Ezra D."/>
            <person name="Gonzalez J."/>
            <person name="Henrissat B."/>
            <person name="Kuo A."/>
            <person name="Liang C."/>
            <person name="Lipzen A."/>
            <person name="Lutzoni F."/>
            <person name="Magnuson J."/>
            <person name="Mondo S."/>
            <person name="Nolan M."/>
            <person name="Ohm R."/>
            <person name="Pangilinan J."/>
            <person name="Park H.-J."/>
            <person name="Ramirez L."/>
            <person name="Alfaro M."/>
            <person name="Sun H."/>
            <person name="Tritt A."/>
            <person name="Yoshinaga Y."/>
            <person name="Zwiers L.-H."/>
            <person name="Turgeon B."/>
            <person name="Goodwin S."/>
            <person name="Spatafora J."/>
            <person name="Crous P."/>
            <person name="Grigoriev I."/>
        </authorList>
    </citation>
    <scope>NUCLEOTIDE SEQUENCE</scope>
    <source>
        <strain evidence="11">CBS 480.64</strain>
    </source>
</reference>
<sequence length="482" mass="51746">MASLFPMAFWGVQVPGDEHPVPSTPGVPATFRIAMAAIDPQELTKADQAKLAKGGTQLRTTLKIIRVPNDAEYSSDEDDGEFDVSNLAMLGGSDDDEDGDDEDLITDKSKQVQKATARGKGKQLPMGAEAKDGANGVSKSSDDSDPMDVSDEGSDQASDEEMGMESFLLCTLDPEKNCQQALDLVINEDEQILFQASGPYTIYLTGNYLASPDEEYDSDSEDDEGYGLEADLSEEDDELDNMADPRVVELEDGEDEETAPALVKEKKLDAVALKKRPAEDGAADLDSMMANASPAGEPKLSKRQLKKLKKNNGTAATVAEVGDKPAESPNKSDKKVSFAMQLEQGPSQVKNGNNKHKANDKSAAAEKPTQTKTITDVSTWDRKLGTGAVAEAGDRVSVRYIGKLENGKQFDACKKGTPFKFKLGAREVIKGWDIGVAGMKVGGERRVTVPPSLGYGKRDMPGIPANSTLIFDVKLVDVQKGK</sequence>
<comment type="subunit">
    <text evidence="4">Binds to histones H3 and H4.</text>
</comment>
<keyword evidence="12" id="KW-1185">Reference proteome</keyword>
<dbReference type="SUPFAM" id="SSF54534">
    <property type="entry name" value="FKBP-like"/>
    <property type="match status" value="1"/>
</dbReference>
<dbReference type="PANTHER" id="PTHR43811:SF19">
    <property type="entry name" value="39 KDA FK506-BINDING NUCLEAR PROTEIN"/>
    <property type="match status" value="1"/>
</dbReference>
<dbReference type="Gene3D" id="3.10.50.40">
    <property type="match status" value="1"/>
</dbReference>
<feature type="compositionally biased region" description="Basic residues" evidence="9">
    <location>
        <begin position="301"/>
        <end position="310"/>
    </location>
</feature>
<feature type="domain" description="PPIase FKBP-type" evidence="10">
    <location>
        <begin position="393"/>
        <end position="479"/>
    </location>
</feature>
<dbReference type="EMBL" id="MU005967">
    <property type="protein sequence ID" value="KAF2862288.1"/>
    <property type="molecule type" value="Genomic_DNA"/>
</dbReference>
<dbReference type="Gene3D" id="2.60.120.340">
    <property type="entry name" value="Nucleoplasmin core domain"/>
    <property type="match status" value="1"/>
</dbReference>
<dbReference type="InterPro" id="IPR023566">
    <property type="entry name" value="PPIase_Fpr3/Fpr4-like"/>
</dbReference>
<dbReference type="GO" id="GO:0003755">
    <property type="term" value="F:peptidyl-prolyl cis-trans isomerase activity"/>
    <property type="evidence" value="ECO:0007669"/>
    <property type="project" value="UniProtKB-KW"/>
</dbReference>
<dbReference type="PIRSF" id="PIRSF001473">
    <property type="entry name" value="FK506-bp_FPR3"/>
    <property type="match status" value="1"/>
</dbReference>
<gene>
    <name evidence="11" type="ORF">K470DRAFT_229118</name>
</gene>
<dbReference type="Proteomes" id="UP000799421">
    <property type="component" value="Unassembled WGS sequence"/>
</dbReference>
<feature type="compositionally biased region" description="Acidic residues" evidence="9">
    <location>
        <begin position="73"/>
        <end position="82"/>
    </location>
</feature>
<evidence type="ECO:0000256" key="7">
    <source>
        <dbReference type="PIRNR" id="PIRNR001473"/>
    </source>
</evidence>
<feature type="region of interest" description="Disordered" evidence="9">
    <location>
        <begin position="72"/>
        <end position="162"/>
    </location>
</feature>
<feature type="compositionally biased region" description="Basic and acidic residues" evidence="9">
    <location>
        <begin position="321"/>
        <end position="336"/>
    </location>
</feature>
<evidence type="ECO:0000256" key="1">
    <source>
        <dbReference type="ARBA" id="ARBA00000971"/>
    </source>
</evidence>
<evidence type="ECO:0000256" key="3">
    <source>
        <dbReference type="ARBA" id="ARBA00007838"/>
    </source>
</evidence>
<dbReference type="InterPro" id="IPR001179">
    <property type="entry name" value="PPIase_FKBP_dom"/>
</dbReference>
<organism evidence="11 12">
    <name type="scientific">Piedraia hortae CBS 480.64</name>
    <dbReference type="NCBI Taxonomy" id="1314780"/>
    <lineage>
        <taxon>Eukaryota</taxon>
        <taxon>Fungi</taxon>
        <taxon>Dikarya</taxon>
        <taxon>Ascomycota</taxon>
        <taxon>Pezizomycotina</taxon>
        <taxon>Dothideomycetes</taxon>
        <taxon>Dothideomycetidae</taxon>
        <taxon>Capnodiales</taxon>
        <taxon>Piedraiaceae</taxon>
        <taxon>Piedraia</taxon>
    </lineage>
</organism>
<dbReference type="InterPro" id="IPR041232">
    <property type="entry name" value="NPL"/>
</dbReference>
<dbReference type="EC" id="5.2.1.8" evidence="7"/>
<dbReference type="GO" id="GO:0000785">
    <property type="term" value="C:chromatin"/>
    <property type="evidence" value="ECO:0007669"/>
    <property type="project" value="TreeGrafter"/>
</dbReference>
<dbReference type="FunFam" id="3.10.50.40:FF:000006">
    <property type="entry name" value="Peptidyl-prolyl cis-trans isomerase"/>
    <property type="match status" value="1"/>
</dbReference>
<evidence type="ECO:0000256" key="2">
    <source>
        <dbReference type="ARBA" id="ARBA00002221"/>
    </source>
</evidence>
<comment type="similarity">
    <text evidence="3">Belongs to the FKBP-type PPIase family. FKBP3/4 subfamily.</text>
</comment>
<keyword evidence="5 7" id="KW-0697">Rotamase</keyword>
<dbReference type="AlphaFoldDB" id="A0A6A7C6G8"/>
<evidence type="ECO:0000256" key="9">
    <source>
        <dbReference type="SAM" id="MobiDB-lite"/>
    </source>
</evidence>
<evidence type="ECO:0000256" key="5">
    <source>
        <dbReference type="ARBA" id="ARBA00023110"/>
    </source>
</evidence>
<dbReference type="Pfam" id="PF00254">
    <property type="entry name" value="FKBP_C"/>
    <property type="match status" value="1"/>
</dbReference>
<dbReference type="PANTHER" id="PTHR43811">
    <property type="entry name" value="FKBP-TYPE PEPTIDYL-PROLYL CIS-TRANS ISOMERASE FKPA"/>
    <property type="match status" value="1"/>
</dbReference>
<feature type="compositionally biased region" description="Acidic residues" evidence="9">
    <location>
        <begin position="143"/>
        <end position="162"/>
    </location>
</feature>
<proteinExistence type="inferred from homology"/>
<accession>A0A6A7C6G8</accession>
<feature type="compositionally biased region" description="Acidic residues" evidence="9">
    <location>
        <begin position="212"/>
        <end position="241"/>
    </location>
</feature>
<evidence type="ECO:0000256" key="8">
    <source>
        <dbReference type="PROSITE-ProRule" id="PRU00277"/>
    </source>
</evidence>
<comment type="function">
    <text evidence="2">PPIase that acts as a histone chaperone. Histone proline isomerase that increases the rate of cis-trans isomerization at prolines on the histone H3 N-terminal tail. Proline isomerization influences H3 methylation thereby regulating gene expression.</text>
</comment>
<feature type="region of interest" description="Disordered" evidence="9">
    <location>
        <begin position="275"/>
        <end position="372"/>
    </location>
</feature>
<evidence type="ECO:0000256" key="4">
    <source>
        <dbReference type="ARBA" id="ARBA00011865"/>
    </source>
</evidence>
<dbReference type="GO" id="GO:0005730">
    <property type="term" value="C:nucleolus"/>
    <property type="evidence" value="ECO:0007669"/>
    <property type="project" value="TreeGrafter"/>
</dbReference>
<feature type="compositionally biased region" description="Acidic residues" evidence="9">
    <location>
        <begin position="93"/>
        <end position="104"/>
    </location>
</feature>
<protein>
    <recommendedName>
        <fullName evidence="7">FK506-binding protein</fullName>
        <ecNumber evidence="7">5.2.1.8</ecNumber>
    </recommendedName>
</protein>
<dbReference type="InterPro" id="IPR046357">
    <property type="entry name" value="PPIase_dom_sf"/>
</dbReference>
<evidence type="ECO:0000256" key="6">
    <source>
        <dbReference type="ARBA" id="ARBA00023235"/>
    </source>
</evidence>